<keyword evidence="2" id="KW-0472">Membrane</keyword>
<keyword evidence="2" id="KW-1133">Transmembrane helix</keyword>
<feature type="compositionally biased region" description="Basic and acidic residues" evidence="1">
    <location>
        <begin position="343"/>
        <end position="352"/>
    </location>
</feature>
<evidence type="ECO:0000256" key="2">
    <source>
        <dbReference type="SAM" id="Phobius"/>
    </source>
</evidence>
<comment type="caution">
    <text evidence="3">The sequence shown here is derived from an EMBL/GenBank/DDBJ whole genome shotgun (WGS) entry which is preliminary data.</text>
</comment>
<protein>
    <recommendedName>
        <fullName evidence="5">Ion transport domain-containing protein</fullName>
    </recommendedName>
</protein>
<reference evidence="3" key="1">
    <citation type="journal article" date="2020" name="Fungal Divers.">
        <title>Resolving the Mortierellaceae phylogeny through synthesis of multi-gene phylogenetics and phylogenomics.</title>
        <authorList>
            <person name="Vandepol N."/>
            <person name="Liber J."/>
            <person name="Desiro A."/>
            <person name="Na H."/>
            <person name="Kennedy M."/>
            <person name="Barry K."/>
            <person name="Grigoriev I.V."/>
            <person name="Miller A.N."/>
            <person name="O'Donnell K."/>
            <person name="Stajich J.E."/>
            <person name="Bonito G."/>
        </authorList>
    </citation>
    <scope>NUCLEOTIDE SEQUENCE</scope>
    <source>
        <strain evidence="3">KOD1015</strain>
    </source>
</reference>
<organism evidence="3 4">
    <name type="scientific">Lunasporangiospora selenospora</name>
    <dbReference type="NCBI Taxonomy" id="979761"/>
    <lineage>
        <taxon>Eukaryota</taxon>
        <taxon>Fungi</taxon>
        <taxon>Fungi incertae sedis</taxon>
        <taxon>Mucoromycota</taxon>
        <taxon>Mortierellomycotina</taxon>
        <taxon>Mortierellomycetes</taxon>
        <taxon>Mortierellales</taxon>
        <taxon>Mortierellaceae</taxon>
        <taxon>Lunasporangiospora</taxon>
    </lineage>
</organism>
<feature type="transmembrane region" description="Helical" evidence="2">
    <location>
        <begin position="292"/>
        <end position="312"/>
    </location>
</feature>
<dbReference type="AlphaFoldDB" id="A0A9P6KGJ8"/>
<dbReference type="OrthoDB" id="2352140at2759"/>
<evidence type="ECO:0000256" key="1">
    <source>
        <dbReference type="SAM" id="MobiDB-lite"/>
    </source>
</evidence>
<evidence type="ECO:0000313" key="3">
    <source>
        <dbReference type="EMBL" id="KAF9584769.1"/>
    </source>
</evidence>
<evidence type="ECO:0008006" key="5">
    <source>
        <dbReference type="Google" id="ProtNLM"/>
    </source>
</evidence>
<evidence type="ECO:0000313" key="4">
    <source>
        <dbReference type="Proteomes" id="UP000780801"/>
    </source>
</evidence>
<sequence length="642" mass="74633">MSAVYIVKKLRVRKSDTFTLIQVKTVLNGILKSESDFEDGWIPLSSYSINADPAGIMIEKAKTEPVAIEIALLLIDHCFAKAKRLKDTSYILFFFDCLDNLSIGHVDVGLRTTRDFAYLSCRDRKFIIDNHRISHLPTFSQLWSHENRKIYQCRNPIPQFHRSTEEPDPLNANFAEDVFIAHMNLLWTSVPSTRDPHVKHLCDASQSATTWLQIFYHSIQFSINPVSHVYVRSQYYSLEILDNPAMEAIIQFKWNTFVFGIWLIRFANQCVYYSLILIASLMQIYYENKDYLLGVFATIICLSYVFLWLEILQWRESQYHAKSGNGSEDLIKDSTSGNNSKQLESDDKTHDTRSQRMMHSLQLNHFERLVQWEFRPIRWTAKEQETDSKSFQNSQRRTSPYFGLPYNVLDLAMYLYPLEISVHQVIYILRQERDGITADFSFSTLAELRVTETVCKYITIVFGILQEIRVFFLVYAASALFFSVAIIHVLYGVGSNAGEPQNVYLPDNFFGAITTVYLMVGGRYDPLADDLFINGDGETVTAYKNWPLQIMVMIYFTVALINVAFFKADDSWRQVCLENRLRFVESAENMSYHIPGRRSITQWHYTKRNRIGDESRGEMKKSFFDNYEEEQVFGSTNGHEEE</sequence>
<feature type="region of interest" description="Disordered" evidence="1">
    <location>
        <begin position="322"/>
        <end position="352"/>
    </location>
</feature>
<proteinExistence type="predicted"/>
<feature type="transmembrane region" description="Helical" evidence="2">
    <location>
        <begin position="470"/>
        <end position="491"/>
    </location>
</feature>
<name>A0A9P6KGJ8_9FUNG</name>
<keyword evidence="2" id="KW-0812">Transmembrane</keyword>
<accession>A0A9P6KGJ8</accession>
<keyword evidence="4" id="KW-1185">Reference proteome</keyword>
<gene>
    <name evidence="3" type="ORF">BGW38_005258</name>
</gene>
<dbReference type="Proteomes" id="UP000780801">
    <property type="component" value="Unassembled WGS sequence"/>
</dbReference>
<dbReference type="EMBL" id="JAABOA010000333">
    <property type="protein sequence ID" value="KAF9584769.1"/>
    <property type="molecule type" value="Genomic_DNA"/>
</dbReference>
<feature type="transmembrane region" description="Helical" evidence="2">
    <location>
        <begin position="546"/>
        <end position="565"/>
    </location>
</feature>
<feature type="compositionally biased region" description="Polar residues" evidence="1">
    <location>
        <begin position="333"/>
        <end position="342"/>
    </location>
</feature>